<dbReference type="AlphaFoldDB" id="A0A5A7PU91"/>
<proteinExistence type="predicted"/>
<keyword evidence="2" id="KW-1185">Reference proteome</keyword>
<gene>
    <name evidence="1" type="ORF">STAS_12722</name>
</gene>
<dbReference type="Proteomes" id="UP000325081">
    <property type="component" value="Unassembled WGS sequence"/>
</dbReference>
<reference evidence="2" key="1">
    <citation type="journal article" date="2019" name="Curr. Biol.">
        <title>Genome Sequence of Striga asiatica Provides Insight into the Evolution of Plant Parasitism.</title>
        <authorList>
            <person name="Yoshida S."/>
            <person name="Kim S."/>
            <person name="Wafula E.K."/>
            <person name="Tanskanen J."/>
            <person name="Kim Y.M."/>
            <person name="Honaas L."/>
            <person name="Yang Z."/>
            <person name="Spallek T."/>
            <person name="Conn C.E."/>
            <person name="Ichihashi Y."/>
            <person name="Cheong K."/>
            <person name="Cui S."/>
            <person name="Der J.P."/>
            <person name="Gundlach H."/>
            <person name="Jiao Y."/>
            <person name="Hori C."/>
            <person name="Ishida J.K."/>
            <person name="Kasahara H."/>
            <person name="Kiba T."/>
            <person name="Kim M.S."/>
            <person name="Koo N."/>
            <person name="Laohavisit A."/>
            <person name="Lee Y.H."/>
            <person name="Lumba S."/>
            <person name="McCourt P."/>
            <person name="Mortimer J.C."/>
            <person name="Mutuku J.M."/>
            <person name="Nomura T."/>
            <person name="Sasaki-Sekimoto Y."/>
            <person name="Seto Y."/>
            <person name="Wang Y."/>
            <person name="Wakatake T."/>
            <person name="Sakakibara H."/>
            <person name="Demura T."/>
            <person name="Yamaguchi S."/>
            <person name="Yoneyama K."/>
            <person name="Manabe R.I."/>
            <person name="Nelson D.C."/>
            <person name="Schulman A.H."/>
            <person name="Timko M.P."/>
            <person name="dePamphilis C.W."/>
            <person name="Choi D."/>
            <person name="Shirasu K."/>
        </authorList>
    </citation>
    <scope>NUCLEOTIDE SEQUENCE [LARGE SCALE GENOMIC DNA]</scope>
    <source>
        <strain evidence="2">cv. UVA1</strain>
    </source>
</reference>
<organism evidence="1 2">
    <name type="scientific">Striga asiatica</name>
    <name type="common">Asiatic witchweed</name>
    <name type="synonym">Buchnera asiatica</name>
    <dbReference type="NCBI Taxonomy" id="4170"/>
    <lineage>
        <taxon>Eukaryota</taxon>
        <taxon>Viridiplantae</taxon>
        <taxon>Streptophyta</taxon>
        <taxon>Embryophyta</taxon>
        <taxon>Tracheophyta</taxon>
        <taxon>Spermatophyta</taxon>
        <taxon>Magnoliopsida</taxon>
        <taxon>eudicotyledons</taxon>
        <taxon>Gunneridae</taxon>
        <taxon>Pentapetalae</taxon>
        <taxon>asterids</taxon>
        <taxon>lamiids</taxon>
        <taxon>Lamiales</taxon>
        <taxon>Orobanchaceae</taxon>
        <taxon>Buchnereae</taxon>
        <taxon>Striga</taxon>
    </lineage>
</organism>
<protein>
    <submittedName>
        <fullName evidence="1">Fumarate reductase subunit D</fullName>
    </submittedName>
</protein>
<sequence length="102" mass="11696">MDWGRSAKHGSFSLRNCLVRAGEETTMAGTCPSIRCMIGPCCLERSRKERKGREPNWWRLPMRGSFFGPGGRFWACLGPVNILSRRRRMKGARREIVVARLK</sequence>
<evidence type="ECO:0000313" key="2">
    <source>
        <dbReference type="Proteomes" id="UP000325081"/>
    </source>
</evidence>
<evidence type="ECO:0000313" key="1">
    <source>
        <dbReference type="EMBL" id="GER36395.1"/>
    </source>
</evidence>
<name>A0A5A7PU91_STRAF</name>
<dbReference type="EMBL" id="BKCP01005172">
    <property type="protein sequence ID" value="GER36395.1"/>
    <property type="molecule type" value="Genomic_DNA"/>
</dbReference>
<comment type="caution">
    <text evidence="1">The sequence shown here is derived from an EMBL/GenBank/DDBJ whole genome shotgun (WGS) entry which is preliminary data.</text>
</comment>
<accession>A0A5A7PU91</accession>